<keyword evidence="3" id="KW-0233">DNA recombination</keyword>
<evidence type="ECO:0000256" key="5">
    <source>
        <dbReference type="SAM" id="MobiDB-lite"/>
    </source>
</evidence>
<dbReference type="InterPro" id="IPR013762">
    <property type="entry name" value="Integrase-like_cat_sf"/>
</dbReference>
<feature type="domain" description="Core-binding (CB)" evidence="7">
    <location>
        <begin position="73"/>
        <end position="153"/>
    </location>
</feature>
<evidence type="ECO:0000256" key="4">
    <source>
        <dbReference type="PROSITE-ProRule" id="PRU01248"/>
    </source>
</evidence>
<feature type="region of interest" description="Disordered" evidence="5">
    <location>
        <begin position="371"/>
        <end position="427"/>
    </location>
</feature>
<dbReference type="Gene3D" id="1.10.150.130">
    <property type="match status" value="1"/>
</dbReference>
<dbReference type="PANTHER" id="PTHR30349">
    <property type="entry name" value="PHAGE INTEGRASE-RELATED"/>
    <property type="match status" value="1"/>
</dbReference>
<dbReference type="PROSITE" id="PS51898">
    <property type="entry name" value="TYR_RECOMBINASE"/>
    <property type="match status" value="1"/>
</dbReference>
<reference evidence="8 9" key="1">
    <citation type="submission" date="2017-01" db="EMBL/GenBank/DDBJ databases">
        <authorList>
            <consortium name="Urmite Genomes"/>
        </authorList>
    </citation>
    <scope>NUCLEOTIDE SEQUENCE [LARGE SCALE GENOMIC DNA]</scope>
    <source>
        <strain evidence="8 9">AB57</strain>
    </source>
</reference>
<feature type="domain" description="Tyr recombinase" evidence="6">
    <location>
        <begin position="174"/>
        <end position="359"/>
    </location>
</feature>
<proteinExistence type="inferred from homology"/>
<dbReference type="EMBL" id="FUFA01000004">
    <property type="protein sequence ID" value="SPM35182.1"/>
    <property type="molecule type" value="Genomic_DNA"/>
</dbReference>
<name>A0A2U3NUL7_9MYCO</name>
<evidence type="ECO:0000313" key="8">
    <source>
        <dbReference type="EMBL" id="SPM35182.1"/>
    </source>
</evidence>
<dbReference type="InterPro" id="IPR011010">
    <property type="entry name" value="DNA_brk_join_enz"/>
</dbReference>
<organism evidence="8 9">
    <name type="scientific">Mycobacterium rhizamassiliense</name>
    <dbReference type="NCBI Taxonomy" id="1841860"/>
    <lineage>
        <taxon>Bacteria</taxon>
        <taxon>Bacillati</taxon>
        <taxon>Actinomycetota</taxon>
        <taxon>Actinomycetes</taxon>
        <taxon>Mycobacteriales</taxon>
        <taxon>Mycobacteriaceae</taxon>
        <taxon>Mycobacterium</taxon>
    </lineage>
</organism>
<dbReference type="Gene3D" id="1.10.443.10">
    <property type="entry name" value="Intergrase catalytic core"/>
    <property type="match status" value="1"/>
</dbReference>
<sequence length="427" mass="47332">VAQLSTRITLAGRVIERREGPGGTWVYRARVYYRGRYVASRTFPRKRDAQEWERRQVDSLRSGVWSDPAAGDRSVREWCEIWLNAQPARQPATERKIRGVVAKQIAETFGRRPLMSVRPSEVQAWAAELSRTQSVATARHSLGVLRRVFDYAVRDGVIQRNPAAGIRLSKVQGNEPRPLTHTQLWRLAGHFDAARDRLLVLVAGYCGLRWGELAALRWSDVDLQSRVLRVSRAYSEEAPRGELSPVKNHQARTVPIPAIVSEELADYKTQCKPDGLVFPSVTGTPLRNRNWRRDVFDSAVAALRLKITPHNLRDTAASLAIQEGASVVAVARLLGHESAATTLNHYAGLFPTDLDDIASRLNVAAQLTIAGQRESSDATQSPTEHRPGEVKVSKRTPGEPRLPAKTWVPPAGFEPATPALGEPCSIP</sequence>
<dbReference type="InterPro" id="IPR002104">
    <property type="entry name" value="Integrase_catalytic"/>
</dbReference>
<evidence type="ECO:0000313" key="9">
    <source>
        <dbReference type="Proteomes" id="UP000240988"/>
    </source>
</evidence>
<keyword evidence="9" id="KW-1185">Reference proteome</keyword>
<dbReference type="InterPro" id="IPR050090">
    <property type="entry name" value="Tyrosine_recombinase_XerCD"/>
</dbReference>
<dbReference type="Pfam" id="PF00589">
    <property type="entry name" value="Phage_integrase"/>
    <property type="match status" value="1"/>
</dbReference>
<dbReference type="GO" id="GO:0006310">
    <property type="term" value="P:DNA recombination"/>
    <property type="evidence" value="ECO:0007669"/>
    <property type="project" value="UniProtKB-KW"/>
</dbReference>
<evidence type="ECO:0000259" key="7">
    <source>
        <dbReference type="PROSITE" id="PS51900"/>
    </source>
</evidence>
<dbReference type="AlphaFoldDB" id="A0A2U3NUL7"/>
<dbReference type="GO" id="GO:0003677">
    <property type="term" value="F:DNA binding"/>
    <property type="evidence" value="ECO:0007669"/>
    <property type="project" value="UniProtKB-UniRule"/>
</dbReference>
<dbReference type="InterPro" id="IPR053876">
    <property type="entry name" value="Phage_int_M"/>
</dbReference>
<dbReference type="PANTHER" id="PTHR30349:SF64">
    <property type="entry name" value="PROPHAGE INTEGRASE INTD-RELATED"/>
    <property type="match status" value="1"/>
</dbReference>
<keyword evidence="2 4" id="KW-0238">DNA-binding</keyword>
<evidence type="ECO:0000256" key="3">
    <source>
        <dbReference type="ARBA" id="ARBA00023172"/>
    </source>
</evidence>
<evidence type="ECO:0000256" key="2">
    <source>
        <dbReference type="ARBA" id="ARBA00023125"/>
    </source>
</evidence>
<dbReference type="InterPro" id="IPR044068">
    <property type="entry name" value="CB"/>
</dbReference>
<gene>
    <name evidence="8" type="ORF">MRAB57_3003</name>
</gene>
<dbReference type="Proteomes" id="UP000240988">
    <property type="component" value="Unassembled WGS sequence"/>
</dbReference>
<dbReference type="Pfam" id="PF22022">
    <property type="entry name" value="Phage_int_M"/>
    <property type="match status" value="1"/>
</dbReference>
<dbReference type="CDD" id="cd01189">
    <property type="entry name" value="INT_ICEBs1_C_like"/>
    <property type="match status" value="1"/>
</dbReference>
<comment type="similarity">
    <text evidence="1">Belongs to the 'phage' integrase family.</text>
</comment>
<dbReference type="InterPro" id="IPR010998">
    <property type="entry name" value="Integrase_recombinase_N"/>
</dbReference>
<evidence type="ECO:0000256" key="1">
    <source>
        <dbReference type="ARBA" id="ARBA00008857"/>
    </source>
</evidence>
<evidence type="ECO:0000259" key="6">
    <source>
        <dbReference type="PROSITE" id="PS51898"/>
    </source>
</evidence>
<dbReference type="PROSITE" id="PS51900">
    <property type="entry name" value="CB"/>
    <property type="match status" value="1"/>
</dbReference>
<feature type="non-terminal residue" evidence="8">
    <location>
        <position position="1"/>
    </location>
</feature>
<dbReference type="SUPFAM" id="SSF56349">
    <property type="entry name" value="DNA breaking-rejoining enzymes"/>
    <property type="match status" value="1"/>
</dbReference>
<feature type="compositionally biased region" description="Basic and acidic residues" evidence="5">
    <location>
        <begin position="383"/>
        <end position="398"/>
    </location>
</feature>
<dbReference type="GO" id="GO:0015074">
    <property type="term" value="P:DNA integration"/>
    <property type="evidence" value="ECO:0007669"/>
    <property type="project" value="InterPro"/>
</dbReference>
<accession>A0A2U3NUL7</accession>
<protein>
    <submittedName>
        <fullName evidence="8">Site-specific recombinase XerD</fullName>
    </submittedName>
</protein>